<dbReference type="InterPro" id="IPR028974">
    <property type="entry name" value="TSP_type-3_rpt"/>
</dbReference>
<evidence type="ECO:0000256" key="1">
    <source>
        <dbReference type="SAM" id="MobiDB-lite"/>
    </source>
</evidence>
<keyword evidence="3" id="KW-1185">Reference proteome</keyword>
<reference evidence="3" key="1">
    <citation type="journal article" date="2019" name="Int. J. Syst. Evol. Microbiol.">
        <title>The Global Catalogue of Microorganisms (GCM) 10K type strain sequencing project: providing services to taxonomists for standard genome sequencing and annotation.</title>
        <authorList>
            <consortium name="The Broad Institute Genomics Platform"/>
            <consortium name="The Broad Institute Genome Sequencing Center for Infectious Disease"/>
            <person name="Wu L."/>
            <person name="Ma J."/>
        </authorList>
    </citation>
    <scope>NUCLEOTIDE SEQUENCE [LARGE SCALE GENOMIC DNA]</scope>
    <source>
        <strain evidence="3">JCM 17441</strain>
    </source>
</reference>
<evidence type="ECO:0008006" key="4">
    <source>
        <dbReference type="Google" id="ProtNLM"/>
    </source>
</evidence>
<protein>
    <recommendedName>
        <fullName evidence="4">EF-hand domain-containing protein</fullName>
    </recommendedName>
</protein>
<dbReference type="InterPro" id="IPR018247">
    <property type="entry name" value="EF_Hand_1_Ca_BS"/>
</dbReference>
<feature type="compositionally biased region" description="Basic and acidic residues" evidence="1">
    <location>
        <begin position="139"/>
        <end position="161"/>
    </location>
</feature>
<sequence length="355" mass="36576">MSDFDEVLERLLGDPAFKAQLAADPQGALAGYRLTPDELDILRSQVGDAGGQTHVEQRTSKASMFGVFSAIGSGLDDVLHGHGHGFAGHDVGGAQAGRGMHDAVEQYGGGRHAAPEPAGSGPIGRHLDDVVHGGQHASSGHEEVHTESHHESSHTEYHSEVRSSGTVYQASTYAGATGGTPIEPPAADTPFQPPAGIGGESVARGLAGFTGPTAEQPGLGGGLAGLAQQATQYGAGQSGLGQAGHGAGIAGGLEGLAQQAGHAQVPGQAPTDGYHTRVDWDGDGRWDQHTYVNRADGGVDIVVDTDGDGRAEFIGHDTDRDGLINSSEIDTNHDGVMDARYEDVNGDGWLDRRTR</sequence>
<dbReference type="RefSeq" id="WP_345132157.1">
    <property type="nucleotide sequence ID" value="NZ_BAABAT010000020.1"/>
</dbReference>
<organism evidence="2 3">
    <name type="scientific">Dactylosporangium darangshiense</name>
    <dbReference type="NCBI Taxonomy" id="579108"/>
    <lineage>
        <taxon>Bacteria</taxon>
        <taxon>Bacillati</taxon>
        <taxon>Actinomycetota</taxon>
        <taxon>Actinomycetes</taxon>
        <taxon>Micromonosporales</taxon>
        <taxon>Micromonosporaceae</taxon>
        <taxon>Dactylosporangium</taxon>
    </lineage>
</organism>
<evidence type="ECO:0000313" key="2">
    <source>
        <dbReference type="EMBL" id="GAA4255165.1"/>
    </source>
</evidence>
<feature type="compositionally biased region" description="Polar residues" evidence="1">
    <location>
        <begin position="162"/>
        <end position="174"/>
    </location>
</feature>
<dbReference type="SUPFAM" id="SSF103647">
    <property type="entry name" value="TSP type-3 repeat"/>
    <property type="match status" value="1"/>
</dbReference>
<gene>
    <name evidence="2" type="ORF">GCM10022255_062820</name>
</gene>
<dbReference type="EMBL" id="BAABAT010000020">
    <property type="protein sequence ID" value="GAA4255165.1"/>
    <property type="molecule type" value="Genomic_DNA"/>
</dbReference>
<accession>A0ABP8DG28</accession>
<dbReference type="PROSITE" id="PS00018">
    <property type="entry name" value="EF_HAND_1"/>
    <property type="match status" value="1"/>
</dbReference>
<dbReference type="Proteomes" id="UP001500620">
    <property type="component" value="Unassembled WGS sequence"/>
</dbReference>
<evidence type="ECO:0000313" key="3">
    <source>
        <dbReference type="Proteomes" id="UP001500620"/>
    </source>
</evidence>
<comment type="caution">
    <text evidence="2">The sequence shown here is derived from an EMBL/GenBank/DDBJ whole genome shotgun (WGS) entry which is preliminary data.</text>
</comment>
<name>A0ABP8DG28_9ACTN</name>
<proteinExistence type="predicted"/>
<feature type="region of interest" description="Disordered" evidence="1">
    <location>
        <begin position="108"/>
        <end position="215"/>
    </location>
</feature>